<organism evidence="2 3">
    <name type="scientific">Mycteria americana</name>
    <name type="common">Wood stork</name>
    <dbReference type="NCBI Taxonomy" id="33587"/>
    <lineage>
        <taxon>Eukaryota</taxon>
        <taxon>Metazoa</taxon>
        <taxon>Chordata</taxon>
        <taxon>Craniata</taxon>
        <taxon>Vertebrata</taxon>
        <taxon>Euteleostomi</taxon>
        <taxon>Archelosauria</taxon>
        <taxon>Archosauria</taxon>
        <taxon>Dinosauria</taxon>
        <taxon>Saurischia</taxon>
        <taxon>Theropoda</taxon>
        <taxon>Coelurosauria</taxon>
        <taxon>Aves</taxon>
        <taxon>Neognathae</taxon>
        <taxon>Neoaves</taxon>
        <taxon>Aequornithes</taxon>
        <taxon>Ciconiiformes</taxon>
        <taxon>Ciconiidae</taxon>
        <taxon>Mycteria</taxon>
    </lineage>
</organism>
<dbReference type="Proteomes" id="UP001333110">
    <property type="component" value="Unassembled WGS sequence"/>
</dbReference>
<feature type="compositionally biased region" description="Basic residues" evidence="1">
    <location>
        <begin position="262"/>
        <end position="274"/>
    </location>
</feature>
<accession>A0AAN7NL07</accession>
<name>A0AAN7NL07_MYCAM</name>
<sequence>MLEQVFWQDLWPHRELTLEQSVPEGLYPMERTHARAVHEELQPMGRTHTGEVHEGLSPVGRAYGDSLRQSGKVMVRLAPGKAFLQAKQSQLPQPLLIRLVLQTLHQLRCPSLDTLQHLNVSLVVGGPKLNTGFEVRPHQYQHYVMTQICQQCTWRDRRGEGRAYSKGNWTASERNILTLEHLKRWPSTEHWTPMAIFLAILALLEAWPEIDDGAVVTPQAVETAIRADRSRAFPSASACHLKNRDSRLKSHLWARHSGQGQRHSRQGQRHSRQG</sequence>
<dbReference type="AlphaFoldDB" id="A0AAN7NL07"/>
<evidence type="ECO:0000256" key="1">
    <source>
        <dbReference type="SAM" id="MobiDB-lite"/>
    </source>
</evidence>
<proteinExistence type="predicted"/>
<keyword evidence="3" id="KW-1185">Reference proteome</keyword>
<evidence type="ECO:0000313" key="3">
    <source>
        <dbReference type="Proteomes" id="UP001333110"/>
    </source>
</evidence>
<reference evidence="2 3" key="1">
    <citation type="journal article" date="2023" name="J. Hered.">
        <title>Chromosome-level genome of the wood stork (Mycteria americana) provides insight into avian chromosome evolution.</title>
        <authorList>
            <person name="Flamio R. Jr."/>
            <person name="Ramstad K.M."/>
        </authorList>
    </citation>
    <scope>NUCLEOTIDE SEQUENCE [LARGE SCALE GENOMIC DNA]</scope>
    <source>
        <strain evidence="2">JAX WOST 10</strain>
    </source>
</reference>
<gene>
    <name evidence="2" type="ORF">QYF61_006736</name>
</gene>
<feature type="region of interest" description="Disordered" evidence="1">
    <location>
        <begin position="254"/>
        <end position="274"/>
    </location>
</feature>
<dbReference type="EMBL" id="JAUNZN010000007">
    <property type="protein sequence ID" value="KAK4818137.1"/>
    <property type="molecule type" value="Genomic_DNA"/>
</dbReference>
<comment type="caution">
    <text evidence="2">The sequence shown here is derived from an EMBL/GenBank/DDBJ whole genome shotgun (WGS) entry which is preliminary data.</text>
</comment>
<protein>
    <submittedName>
        <fullName evidence="2">Uncharacterized protein</fullName>
    </submittedName>
</protein>
<evidence type="ECO:0000313" key="2">
    <source>
        <dbReference type="EMBL" id="KAK4818137.1"/>
    </source>
</evidence>